<keyword evidence="4" id="KW-0067">ATP-binding</keyword>
<evidence type="ECO:0000256" key="6">
    <source>
        <dbReference type="SAM" id="MobiDB-lite"/>
    </source>
</evidence>
<dbReference type="FunFam" id="3.40.50.300:FF:000011">
    <property type="entry name" value="Putative ABC transporter ATP-binding component"/>
    <property type="match status" value="1"/>
</dbReference>
<evidence type="ECO:0000256" key="4">
    <source>
        <dbReference type="ARBA" id="ARBA00022840"/>
    </source>
</evidence>
<dbReference type="Pfam" id="PF12848">
    <property type="entry name" value="ABC_tran_Xtn"/>
    <property type="match status" value="1"/>
</dbReference>
<evidence type="ECO:0000256" key="3">
    <source>
        <dbReference type="ARBA" id="ARBA00022741"/>
    </source>
</evidence>
<feature type="domain" description="ABC transporter" evidence="7">
    <location>
        <begin position="475"/>
        <end position="703"/>
    </location>
</feature>
<dbReference type="PANTHER" id="PTHR19211:SF135">
    <property type="entry name" value="ATPASE, PUTATIVE (AFU_ORTHOLOGUE AFUA_1G16440)-RELATED"/>
    <property type="match status" value="1"/>
</dbReference>
<keyword evidence="2" id="KW-0677">Repeat</keyword>
<keyword evidence="9" id="KW-1185">Reference proteome</keyword>
<dbReference type="Pfam" id="PF00005">
    <property type="entry name" value="ABC_tran"/>
    <property type="match status" value="2"/>
</dbReference>
<gene>
    <name evidence="8" type="ORF">H2200_006956</name>
</gene>
<evidence type="ECO:0000256" key="2">
    <source>
        <dbReference type="ARBA" id="ARBA00022737"/>
    </source>
</evidence>
<dbReference type="SMART" id="SM00382">
    <property type="entry name" value="AAA"/>
    <property type="match status" value="2"/>
</dbReference>
<keyword evidence="5" id="KW-0175">Coiled coil</keyword>
<dbReference type="SUPFAM" id="SSF52540">
    <property type="entry name" value="P-loop containing nucleoside triphosphate hydrolases"/>
    <property type="match status" value="2"/>
</dbReference>
<feature type="region of interest" description="Disordered" evidence="6">
    <location>
        <begin position="673"/>
        <end position="697"/>
    </location>
</feature>
<dbReference type="PROSITE" id="PS50893">
    <property type="entry name" value="ABC_TRANSPORTER_2"/>
    <property type="match status" value="2"/>
</dbReference>
<comment type="subcellular location">
    <subcellularLocation>
        <location evidence="1">Membrane</location>
        <topology evidence="1">Multi-pass membrane protein</topology>
    </subcellularLocation>
</comment>
<evidence type="ECO:0000256" key="1">
    <source>
        <dbReference type="ARBA" id="ARBA00004141"/>
    </source>
</evidence>
<sequence>MPKASKSGTSTPNLQDGGIVVTSQQSRFHVDAVDAPTSKDIDVKDLTLSVGGRELLDHAHLRLVEGVHYVLAGRNGTGKSSLLRALAERRVPGVPLNLRLLLLGQTRVSSDALTDPVEAEDEDLTVLQHVTRSDKRRERALREANTLTAALEHKTDPAKIVSTVRLLQVEKAKQDLAKAQLVAARRSGARGAKARQVLIEKEKAVEEAENNVTKVETPEDELEASKIGLDMLEATRLALEAMDAGSTEARARTILLGLRFSEDQIEKPVKSLSGGWQTRCDLACVLIQKTDVLMLDEPTNFLDLPAIIWLERYVTKSLSGTTVVVVTHDRDFADAIAVEVLLVRLAPAKTLEVFKGNLTEYENEKRRQIRRMTKMAEAQEKQTDHIKDTIAKNVKAAKRTGDDKKLKQAASRKKKLEDRTGLEVGLSGGRFKLNRDLAGWHNQSRAGIDIPEFDPPVTITLADQPEPLRHAGPLFSFEKVSYTYPKSGVWTVKEFDLVMHPGERLGLAGLNGSGKSTLVKLLMGAATGDGPRPTKGSITVHSKARFSCYSQHAVEELEATGRQNPDRTALSHLMQIPGWAGDEQSARGTLAKLGLRGNTVTDIPLASLSGGQRVRVALAQVFFNSPHLLVLDEVTTHLDADTIDALIEALKSWQGALLVITHDRHFMRCVVDREKSSRAGDDEDGTDSEGSDKDAVPGSVYHVRKTGIRKLDRGMQQYEEIVAKTVDKMGI</sequence>
<dbReference type="InterPro" id="IPR027417">
    <property type="entry name" value="P-loop_NTPase"/>
</dbReference>
<feature type="coiled-coil region" evidence="5">
    <location>
        <begin position="351"/>
        <end position="382"/>
    </location>
</feature>
<name>A0AA38X9C5_9EURO</name>
<dbReference type="InterPro" id="IPR003439">
    <property type="entry name" value="ABC_transporter-like_ATP-bd"/>
</dbReference>
<dbReference type="GO" id="GO:0016020">
    <property type="term" value="C:membrane"/>
    <property type="evidence" value="ECO:0007669"/>
    <property type="project" value="UniProtKB-SubCell"/>
</dbReference>
<dbReference type="InterPro" id="IPR032781">
    <property type="entry name" value="ABC_tran_Xtn"/>
</dbReference>
<dbReference type="PROSITE" id="PS00211">
    <property type="entry name" value="ABC_TRANSPORTER_1"/>
    <property type="match status" value="1"/>
</dbReference>
<dbReference type="Proteomes" id="UP001172673">
    <property type="component" value="Unassembled WGS sequence"/>
</dbReference>
<dbReference type="GO" id="GO:0005524">
    <property type="term" value="F:ATP binding"/>
    <property type="evidence" value="ECO:0007669"/>
    <property type="project" value="UniProtKB-KW"/>
</dbReference>
<dbReference type="AlphaFoldDB" id="A0AA38X9C5"/>
<reference evidence="8" key="1">
    <citation type="submission" date="2022-10" db="EMBL/GenBank/DDBJ databases">
        <title>Culturing micro-colonial fungi from biological soil crusts in the Mojave desert and describing Neophaeococcomyces mojavensis, and introducing the new genera and species Taxawa tesnikishii.</title>
        <authorList>
            <person name="Kurbessoian T."/>
            <person name="Stajich J.E."/>
        </authorList>
    </citation>
    <scope>NUCLEOTIDE SEQUENCE</scope>
    <source>
        <strain evidence="8">TK_41</strain>
    </source>
</reference>
<feature type="domain" description="ABC transporter" evidence="7">
    <location>
        <begin position="41"/>
        <end position="370"/>
    </location>
</feature>
<proteinExistence type="predicted"/>
<dbReference type="InterPro" id="IPR017871">
    <property type="entry name" value="ABC_transporter-like_CS"/>
</dbReference>
<dbReference type="InterPro" id="IPR050611">
    <property type="entry name" value="ABCF"/>
</dbReference>
<dbReference type="GO" id="GO:0016887">
    <property type="term" value="F:ATP hydrolysis activity"/>
    <property type="evidence" value="ECO:0007669"/>
    <property type="project" value="InterPro"/>
</dbReference>
<organism evidence="8 9">
    <name type="scientific">Cladophialophora chaetospira</name>
    <dbReference type="NCBI Taxonomy" id="386627"/>
    <lineage>
        <taxon>Eukaryota</taxon>
        <taxon>Fungi</taxon>
        <taxon>Dikarya</taxon>
        <taxon>Ascomycota</taxon>
        <taxon>Pezizomycotina</taxon>
        <taxon>Eurotiomycetes</taxon>
        <taxon>Chaetothyriomycetidae</taxon>
        <taxon>Chaetothyriales</taxon>
        <taxon>Herpotrichiellaceae</taxon>
        <taxon>Cladophialophora</taxon>
    </lineage>
</organism>
<dbReference type="Gene3D" id="3.40.50.300">
    <property type="entry name" value="P-loop containing nucleotide triphosphate hydrolases"/>
    <property type="match status" value="2"/>
</dbReference>
<accession>A0AA38X9C5</accession>
<evidence type="ECO:0000259" key="7">
    <source>
        <dbReference type="PROSITE" id="PS50893"/>
    </source>
</evidence>
<evidence type="ECO:0000313" key="9">
    <source>
        <dbReference type="Proteomes" id="UP001172673"/>
    </source>
</evidence>
<protein>
    <recommendedName>
        <fullName evidence="7">ABC transporter domain-containing protein</fullName>
    </recommendedName>
</protein>
<dbReference type="InterPro" id="IPR003593">
    <property type="entry name" value="AAA+_ATPase"/>
</dbReference>
<evidence type="ECO:0000256" key="5">
    <source>
        <dbReference type="SAM" id="Coils"/>
    </source>
</evidence>
<dbReference type="CDD" id="cd03221">
    <property type="entry name" value="ABCF_EF-3"/>
    <property type="match status" value="1"/>
</dbReference>
<keyword evidence="3" id="KW-0547">Nucleotide-binding</keyword>
<evidence type="ECO:0000313" key="8">
    <source>
        <dbReference type="EMBL" id="KAJ9609184.1"/>
    </source>
</evidence>
<comment type="caution">
    <text evidence="8">The sequence shown here is derived from an EMBL/GenBank/DDBJ whole genome shotgun (WGS) entry which is preliminary data.</text>
</comment>
<dbReference type="PANTHER" id="PTHR19211">
    <property type="entry name" value="ATP-BINDING TRANSPORT PROTEIN-RELATED"/>
    <property type="match status" value="1"/>
</dbReference>
<dbReference type="EMBL" id="JAPDRK010000009">
    <property type="protein sequence ID" value="KAJ9609184.1"/>
    <property type="molecule type" value="Genomic_DNA"/>
</dbReference>